<feature type="signal peptide" evidence="5">
    <location>
        <begin position="1"/>
        <end position="20"/>
    </location>
</feature>
<organism evidence="7 8">
    <name type="scientific">Sinanaerobacter chloroacetimidivorans</name>
    <dbReference type="NCBI Taxonomy" id="2818044"/>
    <lineage>
        <taxon>Bacteria</taxon>
        <taxon>Bacillati</taxon>
        <taxon>Bacillota</taxon>
        <taxon>Clostridia</taxon>
        <taxon>Peptostreptococcales</taxon>
        <taxon>Anaerovoracaceae</taxon>
        <taxon>Sinanaerobacter</taxon>
    </lineage>
</organism>
<evidence type="ECO:0000256" key="1">
    <source>
        <dbReference type="ARBA" id="ARBA00004196"/>
    </source>
</evidence>
<gene>
    <name evidence="7" type="ORF">KCX82_19930</name>
</gene>
<evidence type="ECO:0000256" key="4">
    <source>
        <dbReference type="ARBA" id="ARBA00022729"/>
    </source>
</evidence>
<comment type="subcellular location">
    <subcellularLocation>
        <location evidence="1">Cell envelope</location>
    </subcellularLocation>
</comment>
<dbReference type="GO" id="GO:0015833">
    <property type="term" value="P:peptide transport"/>
    <property type="evidence" value="ECO:0007669"/>
    <property type="project" value="TreeGrafter"/>
</dbReference>
<comment type="caution">
    <text evidence="7">The sequence shown here is derived from an EMBL/GenBank/DDBJ whole genome shotgun (WGS) entry which is preliminary data.</text>
</comment>
<dbReference type="RefSeq" id="WP_227020271.1">
    <property type="nucleotide sequence ID" value="NZ_JAGSND010000021.1"/>
</dbReference>
<evidence type="ECO:0000313" key="8">
    <source>
        <dbReference type="Proteomes" id="UP000675664"/>
    </source>
</evidence>
<dbReference type="InterPro" id="IPR030678">
    <property type="entry name" value="Peptide/Ni-bd"/>
</dbReference>
<dbReference type="Gene3D" id="3.90.76.10">
    <property type="entry name" value="Dipeptide-binding Protein, Domain 1"/>
    <property type="match status" value="1"/>
</dbReference>
<dbReference type="Gene3D" id="3.40.190.10">
    <property type="entry name" value="Periplasmic binding protein-like II"/>
    <property type="match status" value="1"/>
</dbReference>
<dbReference type="EMBL" id="JAGSND010000021">
    <property type="protein sequence ID" value="MBR0600157.1"/>
    <property type="molecule type" value="Genomic_DNA"/>
</dbReference>
<dbReference type="FunFam" id="3.90.76.10:FF:000001">
    <property type="entry name" value="Oligopeptide ABC transporter substrate-binding protein"/>
    <property type="match status" value="1"/>
</dbReference>
<feature type="domain" description="Solute-binding protein family 5" evidence="6">
    <location>
        <begin position="86"/>
        <end position="472"/>
    </location>
</feature>
<dbReference type="Proteomes" id="UP000675664">
    <property type="component" value="Unassembled WGS sequence"/>
</dbReference>
<dbReference type="PROSITE" id="PS51257">
    <property type="entry name" value="PROKAR_LIPOPROTEIN"/>
    <property type="match status" value="1"/>
</dbReference>
<evidence type="ECO:0000256" key="5">
    <source>
        <dbReference type="SAM" id="SignalP"/>
    </source>
</evidence>
<dbReference type="InterPro" id="IPR039424">
    <property type="entry name" value="SBP_5"/>
</dbReference>
<dbReference type="PANTHER" id="PTHR30290:SF10">
    <property type="entry name" value="PERIPLASMIC OLIGOPEPTIDE-BINDING PROTEIN-RELATED"/>
    <property type="match status" value="1"/>
</dbReference>
<dbReference type="Pfam" id="PF00496">
    <property type="entry name" value="SBP_bac_5"/>
    <property type="match status" value="1"/>
</dbReference>
<evidence type="ECO:0000256" key="3">
    <source>
        <dbReference type="ARBA" id="ARBA00022448"/>
    </source>
</evidence>
<dbReference type="GO" id="GO:0030288">
    <property type="term" value="C:outer membrane-bounded periplasmic space"/>
    <property type="evidence" value="ECO:0007669"/>
    <property type="project" value="UniProtKB-ARBA"/>
</dbReference>
<keyword evidence="3" id="KW-0813">Transport</keyword>
<name>A0A8J8B3W3_9FIRM</name>
<reference evidence="7" key="1">
    <citation type="submission" date="2021-04" db="EMBL/GenBank/DDBJ databases">
        <title>Sinoanaerobacter chloroacetimidivorans sp. nov., an obligate anaerobic bacterium isolated from anaerobic sludge.</title>
        <authorList>
            <person name="Bao Y."/>
        </authorList>
    </citation>
    <scope>NUCLEOTIDE SEQUENCE</scope>
    <source>
        <strain evidence="7">BAD-6</strain>
    </source>
</reference>
<sequence>MKMKRFLVLTLAFCMVFTLAACGGGGGKEADAGFEMSICIASEPMTIDPQLNSSVDGANMIQHMFEGLMKWKDDGNGNAVLTEGQAASYEISDDGLVYTFKLRDDLAWSDGQPVKASDFVYGWQRLVDPATAADYNYMIDGIVVNATEIIAGEKEPSELGVKALDDSTVQITITNALPFFIEICAFPATYPVRQDMIEKGGDQWTFDPATYIGNGPYKMSEWKHNSYIKMVKNDKYYDYANLGPDSIKFALMDDDNAKLAAFKSGELLHIWNPPLDETQALLASGELIAADYIGTYYVCFNVEADPFDDPRVREAFSLVIDRNYIVEQVTGTGEVPATGFVPSGVSDAAGPGADDFRTVGGDYYSVDPADYKANCDKARALLAEAGYPNGEGFPIVDYLYNTMDLHQSIAEALQNMWQTELGVTVTLTNQDWGVFMETRKNHDFVIARNGWIADYNDPIQFLDQFVTGGGNNDSNYNNSKYDAEIAKVKSGKTPEERFKAMHEAEDVLFADRVIAPVFFYTQPYMQSEKVKGMYYTPLGYFFFMYCTLEE</sequence>
<evidence type="ECO:0000256" key="2">
    <source>
        <dbReference type="ARBA" id="ARBA00005695"/>
    </source>
</evidence>
<reference evidence="7" key="2">
    <citation type="submission" date="2021-04" db="EMBL/GenBank/DDBJ databases">
        <authorList>
            <person name="Liu J."/>
        </authorList>
    </citation>
    <scope>NUCLEOTIDE SEQUENCE</scope>
    <source>
        <strain evidence="7">BAD-6</strain>
    </source>
</reference>
<feature type="chain" id="PRO_5039569120" evidence="5">
    <location>
        <begin position="21"/>
        <end position="550"/>
    </location>
</feature>
<dbReference type="CDD" id="cd08504">
    <property type="entry name" value="PBP2_OppA"/>
    <property type="match status" value="1"/>
</dbReference>
<keyword evidence="8" id="KW-1185">Reference proteome</keyword>
<dbReference type="PIRSF" id="PIRSF002741">
    <property type="entry name" value="MppA"/>
    <property type="match status" value="1"/>
</dbReference>
<dbReference type="PANTHER" id="PTHR30290">
    <property type="entry name" value="PERIPLASMIC BINDING COMPONENT OF ABC TRANSPORTER"/>
    <property type="match status" value="1"/>
</dbReference>
<dbReference type="InterPro" id="IPR000914">
    <property type="entry name" value="SBP_5_dom"/>
</dbReference>
<dbReference type="GO" id="GO:1904680">
    <property type="term" value="F:peptide transmembrane transporter activity"/>
    <property type="evidence" value="ECO:0007669"/>
    <property type="project" value="TreeGrafter"/>
</dbReference>
<evidence type="ECO:0000313" key="7">
    <source>
        <dbReference type="EMBL" id="MBR0600157.1"/>
    </source>
</evidence>
<dbReference type="Gene3D" id="3.10.105.10">
    <property type="entry name" value="Dipeptide-binding Protein, Domain 3"/>
    <property type="match status" value="1"/>
</dbReference>
<proteinExistence type="inferred from homology"/>
<keyword evidence="4 5" id="KW-0732">Signal</keyword>
<dbReference type="FunFam" id="3.10.105.10:FF:000001">
    <property type="entry name" value="Oligopeptide ABC transporter, oligopeptide-binding protein"/>
    <property type="match status" value="1"/>
</dbReference>
<protein>
    <submittedName>
        <fullName evidence="7">Peptide ABC transporter substrate-binding protein</fullName>
    </submittedName>
</protein>
<evidence type="ECO:0000259" key="6">
    <source>
        <dbReference type="Pfam" id="PF00496"/>
    </source>
</evidence>
<accession>A0A8J8B3W3</accession>
<dbReference type="SUPFAM" id="SSF53850">
    <property type="entry name" value="Periplasmic binding protein-like II"/>
    <property type="match status" value="1"/>
</dbReference>
<dbReference type="AlphaFoldDB" id="A0A8J8B3W3"/>
<dbReference type="GO" id="GO:0043190">
    <property type="term" value="C:ATP-binding cassette (ABC) transporter complex"/>
    <property type="evidence" value="ECO:0007669"/>
    <property type="project" value="InterPro"/>
</dbReference>
<comment type="similarity">
    <text evidence="2">Belongs to the bacterial solute-binding protein 5 family.</text>
</comment>